<keyword evidence="2" id="KW-0472">Membrane</keyword>
<gene>
    <name evidence="3" type="ORF">AVEN_137527_1</name>
</gene>
<sequence>MVEYYPLHGDRKPSQPSVFKGKLAGQPGVRGVFAALTRYFQVAAEWSTGIISFWGIPATGMPRFRRRHDRRGRKCSEHDRATGDRL</sequence>
<keyword evidence="4" id="KW-1185">Reference proteome</keyword>
<protein>
    <submittedName>
        <fullName evidence="3">Uncharacterized protein</fullName>
    </submittedName>
</protein>
<feature type="compositionally biased region" description="Basic and acidic residues" evidence="1">
    <location>
        <begin position="74"/>
        <end position="86"/>
    </location>
</feature>
<evidence type="ECO:0000313" key="4">
    <source>
        <dbReference type="Proteomes" id="UP000499080"/>
    </source>
</evidence>
<keyword evidence="2" id="KW-0812">Transmembrane</keyword>
<dbReference type="EMBL" id="BGPR01003733">
    <property type="protein sequence ID" value="GBM91771.1"/>
    <property type="molecule type" value="Genomic_DNA"/>
</dbReference>
<evidence type="ECO:0000313" key="3">
    <source>
        <dbReference type="EMBL" id="GBM91771.1"/>
    </source>
</evidence>
<organism evidence="3 4">
    <name type="scientific">Araneus ventricosus</name>
    <name type="common">Orbweaver spider</name>
    <name type="synonym">Epeira ventricosa</name>
    <dbReference type="NCBI Taxonomy" id="182803"/>
    <lineage>
        <taxon>Eukaryota</taxon>
        <taxon>Metazoa</taxon>
        <taxon>Ecdysozoa</taxon>
        <taxon>Arthropoda</taxon>
        <taxon>Chelicerata</taxon>
        <taxon>Arachnida</taxon>
        <taxon>Araneae</taxon>
        <taxon>Araneomorphae</taxon>
        <taxon>Entelegynae</taxon>
        <taxon>Araneoidea</taxon>
        <taxon>Araneidae</taxon>
        <taxon>Araneus</taxon>
    </lineage>
</organism>
<reference evidence="3 4" key="1">
    <citation type="journal article" date="2019" name="Sci. Rep.">
        <title>Orb-weaving spider Araneus ventricosus genome elucidates the spidroin gene catalogue.</title>
        <authorList>
            <person name="Kono N."/>
            <person name="Nakamura H."/>
            <person name="Ohtoshi R."/>
            <person name="Moran D.A.P."/>
            <person name="Shinohara A."/>
            <person name="Yoshida Y."/>
            <person name="Fujiwara M."/>
            <person name="Mori M."/>
            <person name="Tomita M."/>
            <person name="Arakawa K."/>
        </authorList>
    </citation>
    <scope>NUCLEOTIDE SEQUENCE [LARGE SCALE GENOMIC DNA]</scope>
</reference>
<feature type="region of interest" description="Disordered" evidence="1">
    <location>
        <begin position="65"/>
        <end position="86"/>
    </location>
</feature>
<proteinExistence type="predicted"/>
<dbReference type="AlphaFoldDB" id="A0A4Y2JN08"/>
<dbReference type="Proteomes" id="UP000499080">
    <property type="component" value="Unassembled WGS sequence"/>
</dbReference>
<keyword evidence="2" id="KW-1133">Transmembrane helix</keyword>
<accession>A0A4Y2JN08</accession>
<evidence type="ECO:0000256" key="2">
    <source>
        <dbReference type="SAM" id="Phobius"/>
    </source>
</evidence>
<name>A0A4Y2JN08_ARAVE</name>
<feature type="transmembrane region" description="Helical" evidence="2">
    <location>
        <begin position="46"/>
        <end position="64"/>
    </location>
</feature>
<evidence type="ECO:0000256" key="1">
    <source>
        <dbReference type="SAM" id="MobiDB-lite"/>
    </source>
</evidence>
<comment type="caution">
    <text evidence="3">The sequence shown here is derived from an EMBL/GenBank/DDBJ whole genome shotgun (WGS) entry which is preliminary data.</text>
</comment>